<evidence type="ECO:0000256" key="1">
    <source>
        <dbReference type="ARBA" id="ARBA00004742"/>
    </source>
</evidence>
<dbReference type="EC" id="4.1.1.49" evidence="3"/>
<dbReference type="Gene3D" id="3.40.449.10">
    <property type="entry name" value="Phosphoenolpyruvate Carboxykinase, domain 1"/>
    <property type="match status" value="1"/>
</dbReference>
<protein>
    <recommendedName>
        <fullName evidence="3">phosphoenolpyruvate carboxykinase (ATP)</fullName>
        <ecNumber evidence="3">4.1.1.49</ecNumber>
    </recommendedName>
</protein>
<dbReference type="GO" id="GO:0005524">
    <property type="term" value="F:ATP binding"/>
    <property type="evidence" value="ECO:0007669"/>
    <property type="project" value="UniProtKB-KW"/>
</dbReference>
<keyword evidence="4" id="KW-0312">Gluconeogenesis</keyword>
<proteinExistence type="inferred from homology"/>
<keyword evidence="7" id="KW-0067">ATP-binding</keyword>
<dbReference type="Pfam" id="PF01293">
    <property type="entry name" value="PEPCK_ATP"/>
    <property type="match status" value="1"/>
</dbReference>
<evidence type="ECO:0000256" key="8">
    <source>
        <dbReference type="ARBA" id="ARBA00023239"/>
    </source>
</evidence>
<dbReference type="GO" id="GO:0004612">
    <property type="term" value="F:phosphoenolpyruvate carboxykinase (ATP) activity"/>
    <property type="evidence" value="ECO:0007669"/>
    <property type="project" value="UniProtKB-EC"/>
</dbReference>
<sequence length="462" mass="52202">MKQGFAWEGKRRQLVAVWGSPFVIASPFEIAGPTSTSLSSRLSEVNPMVTSLDSDPLASCSSRKSILIKIMRNIILDTFYSLKENKDILTSWEDVIAGIVKSLIKEQSPKQLLTLQLTTLFEELKKHLDEHLKAKAEFLYHKYQYQQDSDKWNDSKKNLRYFMRIEGTVRIGRTFRIADNLTQGKTTFVQRHLTGEFEKKCEHEYHLLLALRPVPCISSQTVGRLDLIVGIQAVRRNLVRNGLDKSYQPESLTSIAGCLLLSQLRRIPEFKMLSTQSSSLHKESEIQGTLVDQNESTPEVDSFRSVDSFEGGRSSFNGASHPLESMDTDMVKSVYVAIDQEKSDAGCLMKGISTKGPKFSLCIRPTPEELEDFSTPDFTIYNAGQFPCNRYTHYMTTSTIIDLNLDRKEMVILGTQYAGEMKKDLFGVMHYLMPKRNILSLHSCNNMGKDGDVALFCGLSGK</sequence>
<evidence type="ECO:0000256" key="2">
    <source>
        <dbReference type="ARBA" id="ARBA00006052"/>
    </source>
</evidence>
<organism evidence="10 11">
    <name type="scientific">Zingiber officinale</name>
    <name type="common">Ginger</name>
    <name type="synonym">Amomum zingiber</name>
    <dbReference type="NCBI Taxonomy" id="94328"/>
    <lineage>
        <taxon>Eukaryota</taxon>
        <taxon>Viridiplantae</taxon>
        <taxon>Streptophyta</taxon>
        <taxon>Embryophyta</taxon>
        <taxon>Tracheophyta</taxon>
        <taxon>Spermatophyta</taxon>
        <taxon>Magnoliopsida</taxon>
        <taxon>Liliopsida</taxon>
        <taxon>Zingiberales</taxon>
        <taxon>Zingiberaceae</taxon>
        <taxon>Zingiber</taxon>
    </lineage>
</organism>
<dbReference type="SUPFAM" id="SSF68923">
    <property type="entry name" value="PEP carboxykinase N-terminal domain"/>
    <property type="match status" value="1"/>
</dbReference>
<comment type="catalytic activity">
    <reaction evidence="9">
        <text>oxaloacetate + ATP = phosphoenolpyruvate + ADP + CO2</text>
        <dbReference type="Rhea" id="RHEA:18617"/>
        <dbReference type="ChEBI" id="CHEBI:16452"/>
        <dbReference type="ChEBI" id="CHEBI:16526"/>
        <dbReference type="ChEBI" id="CHEBI:30616"/>
        <dbReference type="ChEBI" id="CHEBI:58702"/>
        <dbReference type="ChEBI" id="CHEBI:456216"/>
        <dbReference type="EC" id="4.1.1.49"/>
    </reaction>
</comment>
<comment type="pathway">
    <text evidence="1">Carbohydrate biosynthesis; gluconeogenesis.</text>
</comment>
<evidence type="ECO:0000256" key="5">
    <source>
        <dbReference type="ARBA" id="ARBA00022741"/>
    </source>
</evidence>
<evidence type="ECO:0000313" key="11">
    <source>
        <dbReference type="Proteomes" id="UP000734854"/>
    </source>
</evidence>
<dbReference type="InterPro" id="IPR008210">
    <property type="entry name" value="PEP_carboxykinase_N"/>
</dbReference>
<dbReference type="InterPro" id="IPR001272">
    <property type="entry name" value="PEP_carboxykinase_ATP"/>
</dbReference>
<dbReference type="UniPathway" id="UPA00138"/>
<comment type="caution">
    <text evidence="10">The sequence shown here is derived from an EMBL/GenBank/DDBJ whole genome shotgun (WGS) entry which is preliminary data.</text>
</comment>
<evidence type="ECO:0000256" key="4">
    <source>
        <dbReference type="ARBA" id="ARBA00022432"/>
    </source>
</evidence>
<evidence type="ECO:0000256" key="6">
    <source>
        <dbReference type="ARBA" id="ARBA00022793"/>
    </source>
</evidence>
<dbReference type="GO" id="GO:0005829">
    <property type="term" value="C:cytosol"/>
    <property type="evidence" value="ECO:0007669"/>
    <property type="project" value="TreeGrafter"/>
</dbReference>
<keyword evidence="5" id="KW-0547">Nucleotide-binding</keyword>
<evidence type="ECO:0000256" key="7">
    <source>
        <dbReference type="ARBA" id="ARBA00022840"/>
    </source>
</evidence>
<dbReference type="PANTHER" id="PTHR30031:SF0">
    <property type="entry name" value="PHOSPHOENOLPYRUVATE CARBOXYKINASE (ATP)"/>
    <property type="match status" value="1"/>
</dbReference>
<accession>A0A8J5LUN5</accession>
<evidence type="ECO:0000313" key="10">
    <source>
        <dbReference type="EMBL" id="KAG6535818.1"/>
    </source>
</evidence>
<dbReference type="AlphaFoldDB" id="A0A8J5LUN5"/>
<dbReference type="EMBL" id="JACMSC010000001">
    <property type="protein sequence ID" value="KAG6535818.1"/>
    <property type="molecule type" value="Genomic_DNA"/>
</dbReference>
<keyword evidence="8" id="KW-0456">Lyase</keyword>
<evidence type="ECO:0000256" key="3">
    <source>
        <dbReference type="ARBA" id="ARBA00012363"/>
    </source>
</evidence>
<comment type="similarity">
    <text evidence="2">Belongs to the phosphoenolpyruvate carboxykinase (ATP) family.</text>
</comment>
<dbReference type="PANTHER" id="PTHR30031">
    <property type="entry name" value="PHOSPHOENOLPYRUVATE CARBOXYKINASE ATP"/>
    <property type="match status" value="1"/>
</dbReference>
<dbReference type="InterPro" id="IPR013035">
    <property type="entry name" value="PEP_carboxykinase_C"/>
</dbReference>
<dbReference type="GO" id="GO:0006094">
    <property type="term" value="P:gluconeogenesis"/>
    <property type="evidence" value="ECO:0007669"/>
    <property type="project" value="UniProtKB-UniPathway"/>
</dbReference>
<dbReference type="Proteomes" id="UP000734854">
    <property type="component" value="Unassembled WGS sequence"/>
</dbReference>
<reference evidence="10 11" key="1">
    <citation type="submission" date="2020-08" db="EMBL/GenBank/DDBJ databases">
        <title>Plant Genome Project.</title>
        <authorList>
            <person name="Zhang R.-G."/>
        </authorList>
    </citation>
    <scope>NUCLEOTIDE SEQUENCE [LARGE SCALE GENOMIC DNA]</scope>
    <source>
        <tissue evidence="10">Rhizome</tissue>
    </source>
</reference>
<gene>
    <name evidence="10" type="ORF">ZIOFF_000847</name>
</gene>
<keyword evidence="11" id="KW-1185">Reference proteome</keyword>
<name>A0A8J5LUN5_ZINOF</name>
<evidence type="ECO:0000256" key="9">
    <source>
        <dbReference type="ARBA" id="ARBA00047371"/>
    </source>
</evidence>
<dbReference type="Gene3D" id="3.90.228.20">
    <property type="match status" value="1"/>
</dbReference>
<keyword evidence="6" id="KW-0210">Decarboxylase</keyword>